<dbReference type="EMBL" id="OM236516">
    <property type="protein sequence ID" value="UNY48921.1"/>
    <property type="molecule type" value="Genomic_DNA"/>
</dbReference>
<evidence type="ECO:0000313" key="3">
    <source>
        <dbReference type="Proteomes" id="UP000831021"/>
    </source>
</evidence>
<sequence>MEVILFVLMTIACGMAFAVNVRSALKNKKEGKENLSEIMWSITFGIFSLSYILRIIDLFI</sequence>
<proteinExistence type="predicted"/>
<evidence type="ECO:0000313" key="2">
    <source>
        <dbReference type="EMBL" id="UNY48921.1"/>
    </source>
</evidence>
<feature type="transmembrane region" description="Helical" evidence="1">
    <location>
        <begin position="38"/>
        <end position="56"/>
    </location>
</feature>
<evidence type="ECO:0000256" key="1">
    <source>
        <dbReference type="SAM" id="Phobius"/>
    </source>
</evidence>
<dbReference type="Proteomes" id="UP000831021">
    <property type="component" value="Segment"/>
</dbReference>
<name>A0AAE9G9Z5_9CAUD</name>
<protein>
    <submittedName>
        <fullName evidence="2">Uncharacterized protein</fullName>
    </submittedName>
</protein>
<accession>A0AAE9G9Z5</accession>
<keyword evidence="1" id="KW-0472">Membrane</keyword>
<gene>
    <name evidence="2" type="ORF">fado_206</name>
</gene>
<keyword evidence="1" id="KW-1133">Transmembrane helix</keyword>
<keyword evidence="1" id="KW-0812">Transmembrane</keyword>
<organism evidence="2 3">
    <name type="scientific">Bacillus phage FADO</name>
    <dbReference type="NCBI Taxonomy" id="2917160"/>
    <lineage>
        <taxon>Viruses</taxon>
        <taxon>Duplodnaviria</taxon>
        <taxon>Heunggongvirae</taxon>
        <taxon>Uroviricota</taxon>
        <taxon>Caudoviricetes</taxon>
        <taxon>Heleneionescovirinae</taxon>
        <taxon>Zhangjivirus</taxon>
        <taxon>Zhangjivirus fado</taxon>
    </lineage>
</organism>
<reference evidence="2 3" key="1">
    <citation type="submission" date="2022-01" db="EMBL/GenBank/DDBJ databases">
        <authorList>
            <person name="Stokar-Avihail A."/>
        </authorList>
    </citation>
    <scope>NUCLEOTIDE SEQUENCE [LARGE SCALE GENOMIC DNA]</scope>
</reference>
<keyword evidence="3" id="KW-1185">Reference proteome</keyword>